<dbReference type="CDD" id="cd00060">
    <property type="entry name" value="FHA"/>
    <property type="match status" value="2"/>
</dbReference>
<feature type="domain" description="FHA" evidence="1">
    <location>
        <begin position="24"/>
        <end position="73"/>
    </location>
</feature>
<name>A0A6M4H5V8_9PROT</name>
<dbReference type="InterPro" id="IPR000253">
    <property type="entry name" value="FHA_dom"/>
</dbReference>
<dbReference type="Gene3D" id="2.60.200.20">
    <property type="match status" value="2"/>
</dbReference>
<dbReference type="RefSeq" id="WP_171161960.1">
    <property type="nucleotide sequence ID" value="NZ_CP053073.1"/>
</dbReference>
<organism evidence="2 3">
    <name type="scientific">Usitatibacter palustris</name>
    <dbReference type="NCBI Taxonomy" id="2732487"/>
    <lineage>
        <taxon>Bacteria</taxon>
        <taxon>Pseudomonadati</taxon>
        <taxon>Pseudomonadota</taxon>
        <taxon>Betaproteobacteria</taxon>
        <taxon>Nitrosomonadales</taxon>
        <taxon>Usitatibacteraceae</taxon>
        <taxon>Usitatibacter</taxon>
    </lineage>
</organism>
<protein>
    <recommendedName>
        <fullName evidence="1">FHA domain-containing protein</fullName>
    </recommendedName>
</protein>
<dbReference type="PROSITE" id="PS50006">
    <property type="entry name" value="FHA_DOMAIN"/>
    <property type="match status" value="1"/>
</dbReference>
<gene>
    <name evidence="2" type="ORF">DSM104440_01847</name>
</gene>
<dbReference type="AlphaFoldDB" id="A0A6M4H5V8"/>
<dbReference type="SUPFAM" id="SSF49879">
    <property type="entry name" value="SMAD/FHA domain"/>
    <property type="match status" value="2"/>
</dbReference>
<dbReference type="InterPro" id="IPR008984">
    <property type="entry name" value="SMAD_FHA_dom_sf"/>
</dbReference>
<sequence>MSSRLVLSFSGKILGEFALSKPVTVLGRNPDSDIVVEHAAVSSRHALFRQVDRTIYIEDLASTNGTVVNGITVATQVLHHLDLIEIGQHKLHFFDDALLTGKVSDLEDTVHTDFERTMLVRDVPAAPVTARSDPELSKTVYMPRPTLLAPGTGAAPDTRYALKGLGGKQAGQVIELTRANTMIGAAGADAAVVIRRAGSLYLARLSGRNPTRLNRAELGPGTHEIRAGDRIDVGDSSFEVISLDASPVTPGENFTTVIHGAKEDNP</sequence>
<dbReference type="Proteomes" id="UP000503096">
    <property type="component" value="Chromosome"/>
</dbReference>
<evidence type="ECO:0000313" key="3">
    <source>
        <dbReference type="Proteomes" id="UP000503096"/>
    </source>
</evidence>
<accession>A0A6M4H5V8</accession>
<dbReference type="InterPro" id="IPR050923">
    <property type="entry name" value="Cell_Proc_Reg/RNA_Proc"/>
</dbReference>
<dbReference type="KEGG" id="upl:DSM104440_01847"/>
<dbReference type="Pfam" id="PF00498">
    <property type="entry name" value="FHA"/>
    <property type="match status" value="1"/>
</dbReference>
<dbReference type="PANTHER" id="PTHR23308">
    <property type="entry name" value="NUCLEAR INHIBITOR OF PROTEIN PHOSPHATASE-1"/>
    <property type="match status" value="1"/>
</dbReference>
<dbReference type="SMART" id="SM00240">
    <property type="entry name" value="FHA"/>
    <property type="match status" value="1"/>
</dbReference>
<dbReference type="InParanoid" id="A0A6M4H5V8"/>
<evidence type="ECO:0000313" key="2">
    <source>
        <dbReference type="EMBL" id="QJR15031.1"/>
    </source>
</evidence>
<evidence type="ECO:0000259" key="1">
    <source>
        <dbReference type="PROSITE" id="PS50006"/>
    </source>
</evidence>
<reference evidence="2 3" key="1">
    <citation type="submission" date="2020-04" db="EMBL/GenBank/DDBJ databases">
        <title>Usitatibacter rugosus gen. nov., sp. nov. and Usitatibacter palustris sp. nov., novel members of Usitatibacteraceae fam. nov. within the order Nitrosomonadales isolated from soil.</title>
        <authorList>
            <person name="Huber K.J."/>
            <person name="Neumann-Schaal M."/>
            <person name="Geppert A."/>
            <person name="Luckner M."/>
            <person name="Wanner G."/>
            <person name="Overmann J."/>
        </authorList>
    </citation>
    <scope>NUCLEOTIDE SEQUENCE [LARGE SCALE GENOMIC DNA]</scope>
    <source>
        <strain evidence="2 3">Swamp67</strain>
    </source>
</reference>
<dbReference type="EMBL" id="CP053073">
    <property type="protein sequence ID" value="QJR15031.1"/>
    <property type="molecule type" value="Genomic_DNA"/>
</dbReference>
<proteinExistence type="predicted"/>
<keyword evidence="3" id="KW-1185">Reference proteome</keyword>